<proteinExistence type="predicted"/>
<accession>A0ACC0UK17</accession>
<dbReference type="Proteomes" id="UP001207468">
    <property type="component" value="Unassembled WGS sequence"/>
</dbReference>
<comment type="caution">
    <text evidence="1">The sequence shown here is derived from an EMBL/GenBank/DDBJ whole genome shotgun (WGS) entry which is preliminary data.</text>
</comment>
<protein>
    <submittedName>
        <fullName evidence="1">Uncharacterized protein</fullName>
    </submittedName>
</protein>
<name>A0ACC0UK17_9AGAM</name>
<evidence type="ECO:0000313" key="2">
    <source>
        <dbReference type="Proteomes" id="UP001207468"/>
    </source>
</evidence>
<evidence type="ECO:0000313" key="1">
    <source>
        <dbReference type="EMBL" id="KAI9511911.1"/>
    </source>
</evidence>
<reference evidence="1" key="1">
    <citation type="submission" date="2021-03" db="EMBL/GenBank/DDBJ databases">
        <title>Evolutionary priming and transition to the ectomycorrhizal habit in an iconic lineage of mushroom-forming fungi: is preadaptation a requirement?</title>
        <authorList>
            <consortium name="DOE Joint Genome Institute"/>
            <person name="Looney B.P."/>
            <person name="Miyauchi S."/>
            <person name="Morin E."/>
            <person name="Drula E."/>
            <person name="Courty P.E."/>
            <person name="Chicoki N."/>
            <person name="Fauchery L."/>
            <person name="Kohler A."/>
            <person name="Kuo A."/>
            <person name="LaButti K."/>
            <person name="Pangilinan J."/>
            <person name="Lipzen A."/>
            <person name="Riley R."/>
            <person name="Andreopoulos W."/>
            <person name="He G."/>
            <person name="Johnson J."/>
            <person name="Barry K.W."/>
            <person name="Grigoriev I.V."/>
            <person name="Nagy L."/>
            <person name="Hibbett D."/>
            <person name="Henrissat B."/>
            <person name="Matheny P.B."/>
            <person name="Labbe J."/>
            <person name="Martin A.F."/>
        </authorList>
    </citation>
    <scope>NUCLEOTIDE SEQUENCE</scope>
    <source>
        <strain evidence="1">BPL698</strain>
    </source>
</reference>
<keyword evidence="2" id="KW-1185">Reference proteome</keyword>
<gene>
    <name evidence="1" type="ORF">F5148DRAFT_1167368</name>
</gene>
<organism evidence="1 2">
    <name type="scientific">Russula earlei</name>
    <dbReference type="NCBI Taxonomy" id="71964"/>
    <lineage>
        <taxon>Eukaryota</taxon>
        <taxon>Fungi</taxon>
        <taxon>Dikarya</taxon>
        <taxon>Basidiomycota</taxon>
        <taxon>Agaricomycotina</taxon>
        <taxon>Agaricomycetes</taxon>
        <taxon>Russulales</taxon>
        <taxon>Russulaceae</taxon>
        <taxon>Russula</taxon>
    </lineage>
</organism>
<sequence>MTCQRTRTNHAPRTFPLLVLTVTAMNRPRESLLTLFDPLFSGDSKTPPPCRDVPSPDLGSDKENAAPVGDSTITLTKFFNRIYTRSKTQLPRPLPKGRLIDLGDASTSDDHSDSDEEGQNEHVFVVNHEPVSTSGSREDARRDSTQRRPLADIALGDGRSSPTAAKKTLPAVGCSSSPFGSPSPFKLARPTPAPSSSPLASVINAINGTTSPSPSQSPPSTPSAPRIALIPAEPSTPSPVRRLPRPGAMLSASPDARPRRTSVDLQESLSVHFGESSFDLLKDKISFPENDSLGDVDMDMAAPATMKVIEKGYQGESPVTPSADAKGGSGTEMMDLLEERLRDMNLMDDGYLQDNDGDSGAISTPPAQFNRRNVPTPQAPMRQLIRPKVPGPITSNAPSALLRRRNGRESISTLPVPTAASLPIGKKAKADVARARVAAPFPARKSTGDVMSHVAAHSAPVPPGMALVGVQRPPAPAKKAPPNNGPTLSAFLRTQSQRSKQTAAPAPSSKVTVGGVSGLRPSGLRPPTSRMGTSGIALSNASAGGKAKRVSMTFSSRSGSSAVSSKAVDVKGDGGSAGGRMTRRA</sequence>
<dbReference type="EMBL" id="JAGFNK010000015">
    <property type="protein sequence ID" value="KAI9511911.1"/>
    <property type="molecule type" value="Genomic_DNA"/>
</dbReference>